<dbReference type="InterPro" id="IPR036513">
    <property type="entry name" value="STAS_dom_sf"/>
</dbReference>
<evidence type="ECO:0000256" key="1">
    <source>
        <dbReference type="ARBA" id="ARBA00022527"/>
    </source>
</evidence>
<keyword evidence="1" id="KW-0418">Kinase</keyword>
<evidence type="ECO:0000313" key="3">
    <source>
        <dbReference type="EMBL" id="MDI6097904.1"/>
    </source>
</evidence>
<feature type="domain" description="STAS" evidence="2">
    <location>
        <begin position="5"/>
        <end position="84"/>
    </location>
</feature>
<keyword evidence="1" id="KW-0723">Serine/threonine-protein kinase</keyword>
<dbReference type="InterPro" id="IPR036890">
    <property type="entry name" value="HATPase_C_sf"/>
</dbReference>
<gene>
    <name evidence="3" type="ORF">QLQ12_04725</name>
</gene>
<dbReference type="RefSeq" id="WP_282757312.1">
    <property type="nucleotide sequence ID" value="NZ_JASCTH010000002.1"/>
</dbReference>
<dbReference type="Proteomes" id="UP001241758">
    <property type="component" value="Unassembled WGS sequence"/>
</dbReference>
<reference evidence="3 4" key="1">
    <citation type="submission" date="2023-05" db="EMBL/GenBank/DDBJ databases">
        <title>Actinoplanes sp. NEAU-A12 genome sequencing.</title>
        <authorList>
            <person name="Wang Z.-S."/>
        </authorList>
    </citation>
    <scope>NUCLEOTIDE SEQUENCE [LARGE SCALE GENOMIC DNA]</scope>
    <source>
        <strain evidence="3 4">NEAU-A12</strain>
    </source>
</reference>
<organism evidence="3 4">
    <name type="scientific">Actinoplanes sandaracinus</name>
    <dbReference type="NCBI Taxonomy" id="3045177"/>
    <lineage>
        <taxon>Bacteria</taxon>
        <taxon>Bacillati</taxon>
        <taxon>Actinomycetota</taxon>
        <taxon>Actinomycetes</taxon>
        <taxon>Micromonosporales</taxon>
        <taxon>Micromonosporaceae</taxon>
        <taxon>Actinoplanes</taxon>
    </lineage>
</organism>
<proteinExistence type="predicted"/>
<dbReference type="Gene3D" id="3.30.565.10">
    <property type="entry name" value="Histidine kinase-like ATPase, C-terminal domain"/>
    <property type="match status" value="1"/>
</dbReference>
<dbReference type="PANTHER" id="PTHR35526:SF3">
    <property type="entry name" value="ANTI-SIGMA-F FACTOR RSBW"/>
    <property type="match status" value="1"/>
</dbReference>
<dbReference type="Pfam" id="PF13581">
    <property type="entry name" value="HATPase_c_2"/>
    <property type="match status" value="1"/>
</dbReference>
<evidence type="ECO:0000313" key="4">
    <source>
        <dbReference type="Proteomes" id="UP001241758"/>
    </source>
</evidence>
<keyword evidence="4" id="KW-1185">Reference proteome</keyword>
<name>A0ABT6WDT8_9ACTN</name>
<sequence>MPSEVRHRVDRGQDYPLVRLTGVLDETTAAPVRSALFDVLATQPEAVVVDIAGLRAARADAVEVLREVLDETRDWPGSHLALCGSTDATAWRPSGWPVWPDPAGAFAALGAPDPARRVDAGLEPAVGAARRSRQVITEACGRWDRPDLAGNACIVATEMVNNVVAHVRTSMRLMLALRGDTMSVAVRDGSAVIPRLGGPVAPTSYGGRGLLLIDAVADRWGNLPLDDGKVVWARLEGKRPAPRTRHAGMTDPARG</sequence>
<dbReference type="InterPro" id="IPR002645">
    <property type="entry name" value="STAS_dom"/>
</dbReference>
<dbReference type="PROSITE" id="PS50801">
    <property type="entry name" value="STAS"/>
    <property type="match status" value="1"/>
</dbReference>
<dbReference type="SUPFAM" id="SSF52091">
    <property type="entry name" value="SpoIIaa-like"/>
    <property type="match status" value="1"/>
</dbReference>
<dbReference type="Gene3D" id="3.30.750.24">
    <property type="entry name" value="STAS domain"/>
    <property type="match status" value="1"/>
</dbReference>
<dbReference type="CDD" id="cd16936">
    <property type="entry name" value="HATPase_RsbW-like"/>
    <property type="match status" value="1"/>
</dbReference>
<evidence type="ECO:0000259" key="2">
    <source>
        <dbReference type="PROSITE" id="PS50801"/>
    </source>
</evidence>
<protein>
    <submittedName>
        <fullName evidence="3">Anti-anti-sigma factor</fullName>
    </submittedName>
</protein>
<dbReference type="EMBL" id="JASCTH010000002">
    <property type="protein sequence ID" value="MDI6097904.1"/>
    <property type="molecule type" value="Genomic_DNA"/>
</dbReference>
<dbReference type="InterPro" id="IPR050267">
    <property type="entry name" value="Anti-sigma-factor_SerPK"/>
</dbReference>
<dbReference type="InterPro" id="IPR003594">
    <property type="entry name" value="HATPase_dom"/>
</dbReference>
<comment type="caution">
    <text evidence="3">The sequence shown here is derived from an EMBL/GenBank/DDBJ whole genome shotgun (WGS) entry which is preliminary data.</text>
</comment>
<dbReference type="PANTHER" id="PTHR35526">
    <property type="entry name" value="ANTI-SIGMA-F FACTOR RSBW-RELATED"/>
    <property type="match status" value="1"/>
</dbReference>
<keyword evidence="1" id="KW-0808">Transferase</keyword>
<accession>A0ABT6WDT8</accession>